<protein>
    <submittedName>
        <fullName evidence="1">Uncharacterized protein</fullName>
    </submittedName>
</protein>
<accession>A0ABN8L6M8</accession>
<reference evidence="1" key="1">
    <citation type="submission" date="2021-12" db="EMBL/GenBank/DDBJ databases">
        <authorList>
            <person name="King R."/>
        </authorList>
    </citation>
    <scope>NUCLEOTIDE SEQUENCE</scope>
</reference>
<sequence length="345" mass="40553">MMRILNRKHPLKYFRLVCNTKSNHILFPNAVCYFATTIDIDSFTYDFLERYKSKQRNSITDINSFSIRRFMDHGSNVMDIKNMTEQVLHEFVMKLLTRNKDSQIGRLIIYCRDNRKLLGDNCVKRLLRHYSLAGKPEMIINLQHYCLKVDPNTYRRSGKFMHFLAKAQCFKGNSEKGLSILTESYENNVSMRSFYRIIFRELIQDAVLNKSEASMVIFKKYALNFSEVWNDHYPLICFWHLCWSSSWFSDQVLADELLETSEALRDIVRDKATAFSITALKEDYNEDAVTRLLQALLKYKFMTEYVKVLQVLFNFKSVRAVSSHGGSQTDSVVLWRVSYACTKHV</sequence>
<dbReference type="Proteomes" id="UP001153292">
    <property type="component" value="Chromosome 19"/>
</dbReference>
<dbReference type="EMBL" id="OU963912">
    <property type="protein sequence ID" value="CAH2984522.1"/>
    <property type="molecule type" value="Genomic_DNA"/>
</dbReference>
<organism evidence="1 2">
    <name type="scientific">Chilo suppressalis</name>
    <name type="common">Asiatic rice borer moth</name>
    <dbReference type="NCBI Taxonomy" id="168631"/>
    <lineage>
        <taxon>Eukaryota</taxon>
        <taxon>Metazoa</taxon>
        <taxon>Ecdysozoa</taxon>
        <taxon>Arthropoda</taxon>
        <taxon>Hexapoda</taxon>
        <taxon>Insecta</taxon>
        <taxon>Pterygota</taxon>
        <taxon>Neoptera</taxon>
        <taxon>Endopterygota</taxon>
        <taxon>Lepidoptera</taxon>
        <taxon>Glossata</taxon>
        <taxon>Ditrysia</taxon>
        <taxon>Pyraloidea</taxon>
        <taxon>Crambidae</taxon>
        <taxon>Crambinae</taxon>
        <taxon>Chilo</taxon>
    </lineage>
</organism>
<name>A0ABN8L6M8_CHISP</name>
<keyword evidence="2" id="KW-1185">Reference proteome</keyword>
<evidence type="ECO:0000313" key="1">
    <source>
        <dbReference type="EMBL" id="CAH2984522.1"/>
    </source>
</evidence>
<evidence type="ECO:0000313" key="2">
    <source>
        <dbReference type="Proteomes" id="UP001153292"/>
    </source>
</evidence>
<gene>
    <name evidence="1" type="ORF">CHILSU_LOCUS4472</name>
</gene>
<proteinExistence type="predicted"/>